<feature type="compositionally biased region" description="Polar residues" evidence="2">
    <location>
        <begin position="342"/>
        <end position="360"/>
    </location>
</feature>
<feature type="region of interest" description="Disordered" evidence="2">
    <location>
        <begin position="323"/>
        <end position="360"/>
    </location>
</feature>
<keyword evidence="4" id="KW-1185">Reference proteome</keyword>
<protein>
    <submittedName>
        <fullName evidence="3">Uncharacterized protein</fullName>
    </submittedName>
</protein>
<feature type="compositionally biased region" description="Low complexity" evidence="2">
    <location>
        <begin position="422"/>
        <end position="439"/>
    </location>
</feature>
<name>A0A507AZZ0_9PEZI</name>
<sequence>MEQSLPWGEMEAEHLARLKELRALEDREIREESEREAHALQNKLVTLLSQRNKLAEQLQEARMICHQTESIIADIPRRLEQKIRKVALERKRQDEAHSRLFTMYTRRDAEQAKEAVAETKYRPLAMATPNRAPVNGHVSIRIVNNGDRPIPNTSTAHASQGQPESAAAAPMAGGRNDANPPSRLRRVRNPSGVELHDSSGNPIGEVKQIDSTNEKVLECQLLPIRRARVTVRPNRPVTAADMNAIGDSNEHAEKKWLACMIQAKGDIQRNACTSCRNGKGPFAECVKLAHPRFLLRCGNCEWTGGTCQGATLQGVGVGQPQFGDVRQPQFSEAQPAPKYPSETATREQASSHFAPSSFTPANFSAAYNWPSNMTRQLVPQPQPQQPPQLQPQPPLSSPQPKPRQPLPNGKGDKQDRNGASHTPSQTPQPAGTPQPTASAEATPRPAEEADGSELDITKDRLTLKDDGMVFLEPEIMRGVPIAKITPDHAYWEPTWRPLEEVIQPKLDEWQAKLATLQRDNLNSTEKHARFLANRQVNRGNQILAFLRSGELHPYQIVGKQWVGETGLTYYDSIHRLVASLEELQKFNTELRPSQWLRQRLQEVFEANPQGFNLSKVLLHLYHDPKLTALRVKSGFGNIGRPSGFKFDKKPSKETKAGPAKGEKRKEPHSTPKSTPNHTPRKKSAKANAGTDEKAGPPSSKQEPQAPPHAPSPRASAKKPRASAASQAATGSPATKRRGSNAAGASQPSAASSNDMDFDGYTSTDSFSKDKVHDIDWRLYQIKTRFMTSGMDVTQYWHWIPNNNIPRTKRGTEDIFEHQVLRDMRLKGSRKKVDWGVYQDHIDFHIRMRELTDITYAKNSQKVIVGTKEVEGVVHRGDVLAHFKRERTKRRFLAFMKERGVKIVRTDAVSIEKAWDEMNSEVLASDDSEGS</sequence>
<feature type="compositionally biased region" description="Polar residues" evidence="2">
    <location>
        <begin position="151"/>
        <end position="163"/>
    </location>
</feature>
<organism evidence="3 4">
    <name type="scientific">Thyridium curvatum</name>
    <dbReference type="NCBI Taxonomy" id="1093900"/>
    <lineage>
        <taxon>Eukaryota</taxon>
        <taxon>Fungi</taxon>
        <taxon>Dikarya</taxon>
        <taxon>Ascomycota</taxon>
        <taxon>Pezizomycotina</taxon>
        <taxon>Sordariomycetes</taxon>
        <taxon>Sordariomycetidae</taxon>
        <taxon>Thyridiales</taxon>
        <taxon>Thyridiaceae</taxon>
        <taxon>Thyridium</taxon>
    </lineage>
</organism>
<feature type="region of interest" description="Disordered" evidence="2">
    <location>
        <begin position="145"/>
        <end position="206"/>
    </location>
</feature>
<reference evidence="3 4" key="1">
    <citation type="submission" date="2019-06" db="EMBL/GenBank/DDBJ databases">
        <title>Draft genome sequence of the filamentous fungus Phialemoniopsis curvata isolated from diesel fuel.</title>
        <authorList>
            <person name="Varaljay V.A."/>
            <person name="Lyon W.J."/>
            <person name="Crouch A.L."/>
            <person name="Drake C.E."/>
            <person name="Hollomon J.M."/>
            <person name="Nadeau L.J."/>
            <person name="Nunn H.S."/>
            <person name="Stevenson B.S."/>
            <person name="Bojanowski C.L."/>
            <person name="Crookes-Goodson W.J."/>
        </authorList>
    </citation>
    <scope>NUCLEOTIDE SEQUENCE [LARGE SCALE GENOMIC DNA]</scope>
    <source>
        <strain evidence="3 4">D216</strain>
    </source>
</reference>
<feature type="coiled-coil region" evidence="1">
    <location>
        <begin position="15"/>
        <end position="57"/>
    </location>
</feature>
<feature type="compositionally biased region" description="Pro residues" evidence="2">
    <location>
        <begin position="380"/>
        <end position="405"/>
    </location>
</feature>
<dbReference type="EMBL" id="SKBQ01000037">
    <property type="protein sequence ID" value="TPX13037.1"/>
    <property type="molecule type" value="Genomic_DNA"/>
</dbReference>
<proteinExistence type="predicted"/>
<accession>A0A507AZZ0</accession>
<evidence type="ECO:0000313" key="3">
    <source>
        <dbReference type="EMBL" id="TPX13037.1"/>
    </source>
</evidence>
<dbReference type="RefSeq" id="XP_030994748.1">
    <property type="nucleotide sequence ID" value="XM_031141098.1"/>
</dbReference>
<evidence type="ECO:0000313" key="4">
    <source>
        <dbReference type="Proteomes" id="UP000319257"/>
    </source>
</evidence>
<dbReference type="OrthoDB" id="4800057at2759"/>
<dbReference type="Pfam" id="PF12511">
    <property type="entry name" value="DUF3716"/>
    <property type="match status" value="1"/>
</dbReference>
<dbReference type="PANTHER" id="PTHR48125:SF12">
    <property type="entry name" value="AT HOOK TRANSCRIPTION FACTOR FAMILY-RELATED"/>
    <property type="match status" value="1"/>
</dbReference>
<feature type="region of interest" description="Disordered" evidence="2">
    <location>
        <begin position="639"/>
        <end position="756"/>
    </location>
</feature>
<comment type="caution">
    <text evidence="3">The sequence shown here is derived from an EMBL/GenBank/DDBJ whole genome shotgun (WGS) entry which is preliminary data.</text>
</comment>
<feature type="compositionally biased region" description="Basic and acidic residues" evidence="2">
    <location>
        <begin position="645"/>
        <end position="669"/>
    </location>
</feature>
<dbReference type="InParanoid" id="A0A507AZZ0"/>
<gene>
    <name evidence="3" type="ORF">E0L32_006463</name>
</gene>
<feature type="compositionally biased region" description="Low complexity" evidence="2">
    <location>
        <begin position="721"/>
        <end position="753"/>
    </location>
</feature>
<dbReference type="Proteomes" id="UP000319257">
    <property type="component" value="Unassembled WGS sequence"/>
</dbReference>
<feature type="region of interest" description="Disordered" evidence="2">
    <location>
        <begin position="374"/>
        <end position="460"/>
    </location>
</feature>
<keyword evidence="1" id="KW-0175">Coiled coil</keyword>
<evidence type="ECO:0000256" key="1">
    <source>
        <dbReference type="SAM" id="Coils"/>
    </source>
</evidence>
<dbReference type="InterPro" id="IPR022190">
    <property type="entry name" value="DUF3716"/>
</dbReference>
<evidence type="ECO:0000256" key="2">
    <source>
        <dbReference type="SAM" id="MobiDB-lite"/>
    </source>
</evidence>
<dbReference type="STRING" id="1093900.A0A507AZZ0"/>
<dbReference type="GeneID" id="41973910"/>
<dbReference type="AlphaFoldDB" id="A0A507AZZ0"/>
<dbReference type="PANTHER" id="PTHR48125">
    <property type="entry name" value="LP07818P1"/>
    <property type="match status" value="1"/>
</dbReference>